<evidence type="ECO:0000313" key="3">
    <source>
        <dbReference type="Proteomes" id="UP000051302"/>
    </source>
</evidence>
<feature type="transmembrane region" description="Helical" evidence="1">
    <location>
        <begin position="72"/>
        <end position="96"/>
    </location>
</feature>
<keyword evidence="1" id="KW-0812">Transmembrane</keyword>
<feature type="transmembrane region" description="Helical" evidence="1">
    <location>
        <begin position="187"/>
        <end position="207"/>
    </location>
</feature>
<comment type="caution">
    <text evidence="2">The sequence shown here is derived from an EMBL/GenBank/DDBJ whole genome shotgun (WGS) entry which is preliminary data.</text>
</comment>
<feature type="transmembrane region" description="Helical" evidence="1">
    <location>
        <begin position="310"/>
        <end position="331"/>
    </location>
</feature>
<feature type="transmembrane region" description="Helical" evidence="1">
    <location>
        <begin position="495"/>
        <end position="515"/>
    </location>
</feature>
<sequence>MNKRQLRALMAVNLRLLNPQVTDRLRKKGKSGAALTRKLWSQFLLSSIVFLVIYGMAMAAGNLSKMPGMFTFYVAIFILLAFSQSISGIYNLFFAGKDLNSYLPLPFRQKEIFLSKILTVSFNVIPYTLPLLMAFFLLSWQSGTMIPLAIVMAVVVHLLIMALIFMLCSVIVFALTKTKLFHDHQNLVMNALTGITMILVIGGILLMNQGNSSSSESFDRNPIAILMPIFELFNKPTSLISGLTWLGLIGLILIFTGIVRFLILPKLSEQLTAVNTAMLSGSHRHQNVKRSGLNANLDAYNRQLLKEPNLLVQVIMNSVMIPIIFMFSFAFAKVPNGLPLKWLGVFFVAGLAFSTFTVNPASLVGNLISLDRANLEFVESLPISMRHYLQRKFLLGYLLQLVLNILMIVIIAFVIKAGFLMSVSLVLGTIWGTYLVSLHYFRRDYRLLVTNWTNVTELFNRGGGNIGMMATMFGALFVGVIIIVAYSMIIMLTPFAVLINLIAATLIIVLSVLILRHYQTKFWQRFN</sequence>
<organism evidence="2 3">
    <name type="scientific">Companilactobacillus nantensis DSM 16982</name>
    <dbReference type="NCBI Taxonomy" id="1423774"/>
    <lineage>
        <taxon>Bacteria</taxon>
        <taxon>Bacillati</taxon>
        <taxon>Bacillota</taxon>
        <taxon>Bacilli</taxon>
        <taxon>Lactobacillales</taxon>
        <taxon>Lactobacillaceae</taxon>
        <taxon>Companilactobacillus</taxon>
    </lineage>
</organism>
<keyword evidence="1" id="KW-1133">Transmembrane helix</keyword>
<dbReference type="PATRIC" id="fig|1423774.3.peg.156"/>
<feature type="transmembrane region" description="Helical" evidence="1">
    <location>
        <begin position="117"/>
        <end position="140"/>
    </location>
</feature>
<evidence type="ECO:0000256" key="1">
    <source>
        <dbReference type="SAM" id="Phobius"/>
    </source>
</evidence>
<gene>
    <name evidence="2" type="ORF">FD31_GL000153</name>
</gene>
<keyword evidence="3" id="KW-1185">Reference proteome</keyword>
<accession>A0A0R1WLP3</accession>
<feature type="transmembrane region" description="Helical" evidence="1">
    <location>
        <begin position="394"/>
        <end position="415"/>
    </location>
</feature>
<proteinExistence type="predicted"/>
<keyword evidence="1" id="KW-0472">Membrane</keyword>
<dbReference type="STRING" id="1423774.FD31_GL000153"/>
<dbReference type="RefSeq" id="WP_057890845.1">
    <property type="nucleotide sequence ID" value="NZ_AZFV01000001.1"/>
</dbReference>
<reference evidence="2 3" key="1">
    <citation type="journal article" date="2015" name="Genome Announc.">
        <title>Expanding the biotechnology potential of lactobacilli through comparative genomics of 213 strains and associated genera.</title>
        <authorList>
            <person name="Sun Z."/>
            <person name="Harris H.M."/>
            <person name="McCann A."/>
            <person name="Guo C."/>
            <person name="Argimon S."/>
            <person name="Zhang W."/>
            <person name="Yang X."/>
            <person name="Jeffery I.B."/>
            <person name="Cooney J.C."/>
            <person name="Kagawa T.F."/>
            <person name="Liu W."/>
            <person name="Song Y."/>
            <person name="Salvetti E."/>
            <person name="Wrobel A."/>
            <person name="Rasinkangas P."/>
            <person name="Parkhill J."/>
            <person name="Rea M.C."/>
            <person name="O'Sullivan O."/>
            <person name="Ritari J."/>
            <person name="Douillard F.P."/>
            <person name="Paul Ross R."/>
            <person name="Yang R."/>
            <person name="Briner A.E."/>
            <person name="Felis G.E."/>
            <person name="de Vos W.M."/>
            <person name="Barrangou R."/>
            <person name="Klaenhammer T.R."/>
            <person name="Caufield P.W."/>
            <person name="Cui Y."/>
            <person name="Zhang H."/>
            <person name="O'Toole P.W."/>
        </authorList>
    </citation>
    <scope>NUCLEOTIDE SEQUENCE [LARGE SCALE GENOMIC DNA]</scope>
    <source>
        <strain evidence="2 3">DSM 16982</strain>
    </source>
</reference>
<evidence type="ECO:0000313" key="2">
    <source>
        <dbReference type="EMBL" id="KRM18671.1"/>
    </source>
</evidence>
<name>A0A0R1WLP3_9LACO</name>
<protein>
    <submittedName>
        <fullName evidence="2">Uncharacterized protein</fullName>
    </submittedName>
</protein>
<feature type="transmembrane region" description="Helical" evidence="1">
    <location>
        <begin position="39"/>
        <end position="60"/>
    </location>
</feature>
<dbReference type="Proteomes" id="UP000051302">
    <property type="component" value="Unassembled WGS sequence"/>
</dbReference>
<feature type="transmembrane region" description="Helical" evidence="1">
    <location>
        <begin position="421"/>
        <end position="441"/>
    </location>
</feature>
<dbReference type="EMBL" id="AZFV01000001">
    <property type="protein sequence ID" value="KRM18671.1"/>
    <property type="molecule type" value="Genomic_DNA"/>
</dbReference>
<feature type="transmembrane region" description="Helical" evidence="1">
    <location>
        <begin position="146"/>
        <end position="175"/>
    </location>
</feature>
<feature type="transmembrane region" description="Helical" evidence="1">
    <location>
        <begin position="343"/>
        <end position="364"/>
    </location>
</feature>
<feature type="transmembrane region" description="Helical" evidence="1">
    <location>
        <begin position="242"/>
        <end position="263"/>
    </location>
</feature>
<dbReference type="AlphaFoldDB" id="A0A0R1WLP3"/>
<feature type="transmembrane region" description="Helical" evidence="1">
    <location>
        <begin position="466"/>
        <end position="489"/>
    </location>
</feature>